<keyword evidence="7 8" id="KW-0092">Biotin</keyword>
<evidence type="ECO:0000313" key="11">
    <source>
        <dbReference type="Proteomes" id="UP000030700"/>
    </source>
</evidence>
<dbReference type="CDD" id="cd06850">
    <property type="entry name" value="biotinyl_domain"/>
    <property type="match status" value="1"/>
</dbReference>
<dbReference type="InterPro" id="IPR011053">
    <property type="entry name" value="Single_hybrid_motif"/>
</dbReference>
<proteinExistence type="predicted"/>
<dbReference type="AlphaFoldDB" id="A0A081BRQ6"/>
<name>A0A081BRQ6_9BACT</name>
<dbReference type="Gene3D" id="2.40.50.100">
    <property type="match status" value="1"/>
</dbReference>
<organism evidence="10">
    <name type="scientific">Candidatus Moduliflexus flocculans</name>
    <dbReference type="NCBI Taxonomy" id="1499966"/>
    <lineage>
        <taxon>Bacteria</taxon>
        <taxon>Candidatus Moduliflexota</taxon>
        <taxon>Candidatus Moduliflexia</taxon>
        <taxon>Candidatus Moduliflexales</taxon>
        <taxon>Candidatus Moduliflexaceae</taxon>
    </lineage>
</organism>
<keyword evidence="3 8" id="KW-0444">Lipid biosynthesis</keyword>
<dbReference type="GO" id="GO:0006633">
    <property type="term" value="P:fatty acid biosynthetic process"/>
    <property type="evidence" value="ECO:0007669"/>
    <property type="project" value="UniProtKB-UniPathway"/>
</dbReference>
<dbReference type="InterPro" id="IPR001249">
    <property type="entry name" value="AcCoA_biotinCC"/>
</dbReference>
<evidence type="ECO:0000256" key="2">
    <source>
        <dbReference type="ARBA" id="ARBA00017562"/>
    </source>
</evidence>
<dbReference type="PANTHER" id="PTHR45266:SF3">
    <property type="entry name" value="OXALOACETATE DECARBOXYLASE ALPHA CHAIN"/>
    <property type="match status" value="1"/>
</dbReference>
<dbReference type="InterPro" id="IPR001882">
    <property type="entry name" value="Biotin_BS"/>
</dbReference>
<dbReference type="EMBL" id="DF820460">
    <property type="protein sequence ID" value="GAK54087.1"/>
    <property type="molecule type" value="Genomic_DNA"/>
</dbReference>
<keyword evidence="4 8" id="KW-0276">Fatty acid metabolism</keyword>
<comment type="pathway">
    <text evidence="1 8">Lipid metabolism; fatty acid biosynthesis.</text>
</comment>
<protein>
    <recommendedName>
        <fullName evidence="2 8">Biotin carboxyl carrier protein of acetyl-CoA carboxylase</fullName>
    </recommendedName>
</protein>
<dbReference type="InterPro" id="IPR050709">
    <property type="entry name" value="Biotin_Carboxyl_Carrier/Decarb"/>
</dbReference>
<dbReference type="Pfam" id="PF00364">
    <property type="entry name" value="Biotin_lipoyl"/>
    <property type="match status" value="1"/>
</dbReference>
<evidence type="ECO:0000313" key="10">
    <source>
        <dbReference type="EMBL" id="GAK54087.1"/>
    </source>
</evidence>
<evidence type="ECO:0000256" key="5">
    <source>
        <dbReference type="ARBA" id="ARBA00023098"/>
    </source>
</evidence>
<evidence type="ECO:0000256" key="7">
    <source>
        <dbReference type="ARBA" id="ARBA00023267"/>
    </source>
</evidence>
<feature type="domain" description="Lipoyl-binding" evidence="9">
    <location>
        <begin position="1"/>
        <end position="70"/>
    </location>
</feature>
<dbReference type="PANTHER" id="PTHR45266">
    <property type="entry name" value="OXALOACETATE DECARBOXYLASE ALPHA CHAIN"/>
    <property type="match status" value="1"/>
</dbReference>
<accession>A0A081BRQ6</accession>
<keyword evidence="11" id="KW-1185">Reference proteome</keyword>
<dbReference type="STRING" id="1499966.U14_05364"/>
<evidence type="ECO:0000256" key="8">
    <source>
        <dbReference type="RuleBase" id="RU364072"/>
    </source>
</evidence>
<dbReference type="Proteomes" id="UP000030700">
    <property type="component" value="Unassembled WGS sequence"/>
</dbReference>
<keyword evidence="5 8" id="KW-0443">Lipid metabolism</keyword>
<comment type="function">
    <text evidence="8">This protein is a component of the acetyl coenzyme A carboxylase complex; first, biotin carboxylase catalyzes the carboxylation of the carrier protein and then the transcarboxylase transfers the carboxyl group to form malonyl-CoA.</text>
</comment>
<dbReference type="PROSITE" id="PS50968">
    <property type="entry name" value="BIOTINYL_LIPOYL"/>
    <property type="match status" value="1"/>
</dbReference>
<dbReference type="UniPathway" id="UPA00094"/>
<evidence type="ECO:0000256" key="6">
    <source>
        <dbReference type="ARBA" id="ARBA00023160"/>
    </source>
</evidence>
<dbReference type="PRINTS" id="PR01071">
    <property type="entry name" value="ACOABIOTINCC"/>
</dbReference>
<gene>
    <name evidence="10" type="ORF">U14_05364</name>
</gene>
<keyword evidence="6 8" id="KW-0275">Fatty acid biosynthesis</keyword>
<evidence type="ECO:0000256" key="4">
    <source>
        <dbReference type="ARBA" id="ARBA00022832"/>
    </source>
</evidence>
<dbReference type="PROSITE" id="PS00188">
    <property type="entry name" value="BIOTIN"/>
    <property type="match status" value="1"/>
</dbReference>
<dbReference type="GO" id="GO:0009317">
    <property type="term" value="C:acetyl-CoA carboxylase complex"/>
    <property type="evidence" value="ECO:0007669"/>
    <property type="project" value="InterPro"/>
</dbReference>
<dbReference type="SUPFAM" id="SSF51230">
    <property type="entry name" value="Single hybrid motif"/>
    <property type="match status" value="1"/>
</dbReference>
<sequence>MVGTFYRSPAPDADPYVKVGDQISPGQVLCIIEAMKLMNEIEAECSGRIKEILGENGKPVEYNQVLFIVEPLA</sequence>
<dbReference type="GO" id="GO:0003989">
    <property type="term" value="F:acetyl-CoA carboxylase activity"/>
    <property type="evidence" value="ECO:0007669"/>
    <property type="project" value="InterPro"/>
</dbReference>
<dbReference type="InterPro" id="IPR000089">
    <property type="entry name" value="Biotin_lipoyl"/>
</dbReference>
<evidence type="ECO:0000256" key="1">
    <source>
        <dbReference type="ARBA" id="ARBA00005194"/>
    </source>
</evidence>
<dbReference type="HOGENOM" id="CLU_016733_9_0_0"/>
<reference evidence="10" key="1">
    <citation type="journal article" date="2015" name="PeerJ">
        <title>First genomic representation of candidate bacterial phylum KSB3 points to enhanced environmental sensing as a trigger of wastewater bulking.</title>
        <authorList>
            <person name="Sekiguchi Y."/>
            <person name="Ohashi A."/>
            <person name="Parks D.H."/>
            <person name="Yamauchi T."/>
            <person name="Tyson G.W."/>
            <person name="Hugenholtz P."/>
        </authorList>
    </citation>
    <scope>NUCLEOTIDE SEQUENCE [LARGE SCALE GENOMIC DNA]</scope>
</reference>
<evidence type="ECO:0000256" key="3">
    <source>
        <dbReference type="ARBA" id="ARBA00022516"/>
    </source>
</evidence>
<evidence type="ECO:0000259" key="9">
    <source>
        <dbReference type="PROSITE" id="PS50968"/>
    </source>
</evidence>
<dbReference type="NCBIfam" id="TIGR00531">
    <property type="entry name" value="BCCP"/>
    <property type="match status" value="1"/>
</dbReference>